<reference evidence="2" key="1">
    <citation type="submission" date="2020-11" db="EMBL/GenBank/DDBJ databases">
        <authorList>
            <consortium name="DOE Joint Genome Institute"/>
            <person name="Ahrendt S."/>
            <person name="Riley R."/>
            <person name="Andreopoulos W."/>
            <person name="Labutti K."/>
            <person name="Pangilinan J."/>
            <person name="Ruiz-Duenas F.J."/>
            <person name="Barrasa J.M."/>
            <person name="Sanchez-Garcia M."/>
            <person name="Camarero S."/>
            <person name="Miyauchi S."/>
            <person name="Serrano A."/>
            <person name="Linde D."/>
            <person name="Babiker R."/>
            <person name="Drula E."/>
            <person name="Ayuso-Fernandez I."/>
            <person name="Pacheco R."/>
            <person name="Padilla G."/>
            <person name="Ferreira P."/>
            <person name="Barriuso J."/>
            <person name="Kellner H."/>
            <person name="Castanera R."/>
            <person name="Alfaro M."/>
            <person name="Ramirez L."/>
            <person name="Pisabarro A.G."/>
            <person name="Kuo A."/>
            <person name="Tritt A."/>
            <person name="Lipzen A."/>
            <person name="He G."/>
            <person name="Yan M."/>
            <person name="Ng V."/>
            <person name="Cullen D."/>
            <person name="Martin F."/>
            <person name="Rosso M.-N."/>
            <person name="Henrissat B."/>
            <person name="Hibbett D."/>
            <person name="Martinez A.T."/>
            <person name="Grigoriev I.V."/>
        </authorList>
    </citation>
    <scope>NUCLEOTIDE SEQUENCE</scope>
    <source>
        <strain evidence="2">ATCC 90797</strain>
    </source>
</reference>
<feature type="compositionally biased region" description="Basic residues" evidence="1">
    <location>
        <begin position="72"/>
        <end position="84"/>
    </location>
</feature>
<feature type="compositionally biased region" description="Low complexity" evidence="1">
    <location>
        <begin position="18"/>
        <end position="28"/>
    </location>
</feature>
<evidence type="ECO:0000313" key="3">
    <source>
        <dbReference type="Proteomes" id="UP000807025"/>
    </source>
</evidence>
<dbReference type="AlphaFoldDB" id="A0A9P5ZQ72"/>
<proteinExistence type="predicted"/>
<feature type="compositionally biased region" description="Pro residues" evidence="1">
    <location>
        <begin position="58"/>
        <end position="69"/>
    </location>
</feature>
<accession>A0A9P5ZQ72</accession>
<sequence>MWSKLSNALGRHRHESDASASSSQSQRSEVLDKVYEQHPNLSVFHTHEEEPQEESPEVPFPNNPSPPSSPSRHGRVGLFKRHSRVRDDDSIRAPSHLLGFPKKRVHHRILFLGPQLTCFPHLK</sequence>
<organism evidence="2 3">
    <name type="scientific">Pleurotus eryngii</name>
    <name type="common">Boletus of the steppes</name>
    <dbReference type="NCBI Taxonomy" id="5323"/>
    <lineage>
        <taxon>Eukaryota</taxon>
        <taxon>Fungi</taxon>
        <taxon>Dikarya</taxon>
        <taxon>Basidiomycota</taxon>
        <taxon>Agaricomycotina</taxon>
        <taxon>Agaricomycetes</taxon>
        <taxon>Agaricomycetidae</taxon>
        <taxon>Agaricales</taxon>
        <taxon>Pleurotineae</taxon>
        <taxon>Pleurotaceae</taxon>
        <taxon>Pleurotus</taxon>
    </lineage>
</organism>
<dbReference type="EMBL" id="MU154601">
    <property type="protein sequence ID" value="KAF9492447.1"/>
    <property type="molecule type" value="Genomic_DNA"/>
</dbReference>
<comment type="caution">
    <text evidence="2">The sequence shown here is derived from an EMBL/GenBank/DDBJ whole genome shotgun (WGS) entry which is preliminary data.</text>
</comment>
<evidence type="ECO:0000313" key="2">
    <source>
        <dbReference type="EMBL" id="KAF9492447.1"/>
    </source>
</evidence>
<keyword evidence="3" id="KW-1185">Reference proteome</keyword>
<evidence type="ECO:0000256" key="1">
    <source>
        <dbReference type="SAM" id="MobiDB-lite"/>
    </source>
</evidence>
<dbReference type="Proteomes" id="UP000807025">
    <property type="component" value="Unassembled WGS sequence"/>
</dbReference>
<feature type="region of interest" description="Disordered" evidence="1">
    <location>
        <begin position="1"/>
        <end position="87"/>
    </location>
</feature>
<name>A0A9P5ZQ72_PLEER</name>
<gene>
    <name evidence="2" type="ORF">BDN71DRAFT_1203741</name>
</gene>
<protein>
    <submittedName>
        <fullName evidence="2">Uncharacterized protein</fullName>
    </submittedName>
</protein>